<organism evidence="3 4">
    <name type="scientific">Clytia hemisphaerica</name>
    <dbReference type="NCBI Taxonomy" id="252671"/>
    <lineage>
        <taxon>Eukaryota</taxon>
        <taxon>Metazoa</taxon>
        <taxon>Cnidaria</taxon>
        <taxon>Hydrozoa</taxon>
        <taxon>Hydroidolina</taxon>
        <taxon>Leptothecata</taxon>
        <taxon>Obeliida</taxon>
        <taxon>Clytiidae</taxon>
        <taxon>Clytia</taxon>
    </lineage>
</organism>
<proteinExistence type="predicted"/>
<evidence type="ECO:0000313" key="3">
    <source>
        <dbReference type="EnsemblMetazoa" id="CLYHEMP010328.1"/>
    </source>
</evidence>
<evidence type="ECO:0000313" key="4">
    <source>
        <dbReference type="Proteomes" id="UP000594262"/>
    </source>
</evidence>
<dbReference type="Proteomes" id="UP000594262">
    <property type="component" value="Unplaced"/>
</dbReference>
<dbReference type="SMART" id="SM00239">
    <property type="entry name" value="C2"/>
    <property type="match status" value="2"/>
</dbReference>
<dbReference type="SUPFAM" id="SSF49562">
    <property type="entry name" value="C2 domain (Calcium/lipid-binding domain, CaLB)"/>
    <property type="match status" value="2"/>
</dbReference>
<dbReference type="InterPro" id="IPR035892">
    <property type="entry name" value="C2_domain_sf"/>
</dbReference>
<dbReference type="InterPro" id="IPR000008">
    <property type="entry name" value="C2_dom"/>
</dbReference>
<feature type="domain" description="C2" evidence="2">
    <location>
        <begin position="145"/>
        <end position="268"/>
    </location>
</feature>
<dbReference type="GO" id="GO:0005544">
    <property type="term" value="F:calcium-dependent phospholipid binding"/>
    <property type="evidence" value="ECO:0007669"/>
    <property type="project" value="TreeGrafter"/>
</dbReference>
<keyword evidence="4" id="KW-1185">Reference proteome</keyword>
<dbReference type="GO" id="GO:0070382">
    <property type="term" value="C:exocytic vesicle"/>
    <property type="evidence" value="ECO:0007669"/>
    <property type="project" value="TreeGrafter"/>
</dbReference>
<feature type="domain" description="C2" evidence="2">
    <location>
        <begin position="280"/>
        <end position="401"/>
    </location>
</feature>
<dbReference type="GO" id="GO:0030276">
    <property type="term" value="F:clathrin binding"/>
    <property type="evidence" value="ECO:0007669"/>
    <property type="project" value="TreeGrafter"/>
</dbReference>
<evidence type="ECO:0000259" key="2">
    <source>
        <dbReference type="PROSITE" id="PS50004"/>
    </source>
</evidence>
<dbReference type="GO" id="GO:0005886">
    <property type="term" value="C:plasma membrane"/>
    <property type="evidence" value="ECO:0007669"/>
    <property type="project" value="TreeGrafter"/>
</dbReference>
<dbReference type="GO" id="GO:0000149">
    <property type="term" value="F:SNARE binding"/>
    <property type="evidence" value="ECO:0007669"/>
    <property type="project" value="TreeGrafter"/>
</dbReference>
<accession>A0A7M5V5V2</accession>
<dbReference type="OrthoDB" id="10259057at2759"/>
<reference evidence="3" key="1">
    <citation type="submission" date="2021-01" db="UniProtKB">
        <authorList>
            <consortium name="EnsemblMetazoa"/>
        </authorList>
    </citation>
    <scope>IDENTIFICATION</scope>
</reference>
<dbReference type="PROSITE" id="PS50004">
    <property type="entry name" value="C2"/>
    <property type="match status" value="2"/>
</dbReference>
<dbReference type="GO" id="GO:0001786">
    <property type="term" value="F:phosphatidylserine binding"/>
    <property type="evidence" value="ECO:0007669"/>
    <property type="project" value="TreeGrafter"/>
</dbReference>
<keyword evidence="1" id="KW-1133">Transmembrane helix</keyword>
<dbReference type="Gene3D" id="2.60.40.150">
    <property type="entry name" value="C2 domain"/>
    <property type="match status" value="2"/>
</dbReference>
<dbReference type="PANTHER" id="PTHR10024">
    <property type="entry name" value="SYNAPTOTAGMIN"/>
    <property type="match status" value="1"/>
</dbReference>
<dbReference type="CDD" id="cd00276">
    <property type="entry name" value="C2B_Synaptotagmin"/>
    <property type="match status" value="1"/>
</dbReference>
<dbReference type="AlphaFoldDB" id="A0A7M5V5V2"/>
<dbReference type="PANTHER" id="PTHR10024:SF374">
    <property type="entry name" value="C2 DOMAIN-CONTAINING PROTEIN"/>
    <property type="match status" value="1"/>
</dbReference>
<dbReference type="GeneID" id="136809632"/>
<feature type="transmembrane region" description="Helical" evidence="1">
    <location>
        <begin position="12"/>
        <end position="34"/>
    </location>
</feature>
<dbReference type="RefSeq" id="XP_066922278.1">
    <property type="nucleotide sequence ID" value="XM_067066177.1"/>
</dbReference>
<protein>
    <recommendedName>
        <fullName evidence="2">C2 domain-containing protein</fullName>
    </recommendedName>
</protein>
<keyword evidence="1" id="KW-0812">Transmembrane</keyword>
<dbReference type="GO" id="GO:0017156">
    <property type="term" value="P:calcium-ion regulated exocytosis"/>
    <property type="evidence" value="ECO:0007669"/>
    <property type="project" value="TreeGrafter"/>
</dbReference>
<dbReference type="EnsemblMetazoa" id="CLYHEMT010328.1">
    <property type="protein sequence ID" value="CLYHEMP010328.1"/>
    <property type="gene ID" value="CLYHEMG010328"/>
</dbReference>
<dbReference type="Pfam" id="PF00168">
    <property type="entry name" value="C2"/>
    <property type="match status" value="2"/>
</dbReference>
<dbReference type="GO" id="GO:0005509">
    <property type="term" value="F:calcium ion binding"/>
    <property type="evidence" value="ECO:0007669"/>
    <property type="project" value="TreeGrafter"/>
</dbReference>
<evidence type="ECO:0000256" key="1">
    <source>
        <dbReference type="SAM" id="Phobius"/>
    </source>
</evidence>
<keyword evidence="1" id="KW-0472">Membrane</keyword>
<name>A0A7M5V5V2_9CNID</name>
<sequence>MVGISFEDPTLFYILIGSLSGVILVVVVLLFLYIRRRNEIGTGKGLEDSLESYYPPSVESKDDENNLLFVFNTITERQQSSPVARQRSTPNSPAAEEYDDFMLRKSSSYLDLIQPKVSTDLISAKDLDLQLYKDEVQQAESQNSGYGRILLTLLYDPNQELLCLLINCGENLQSKNNSSSISPYLKVCLLPDKKRRMHSKTRKGANPTFDEEFVFSVPGSEIGKRILRIAVCDFDRFSRQTIIGYVMLKMEDYKDMLLSKRDSGEFWAELQDNDAMPGVKKGDLLFSLAHLPTAGRMTLAVIQAKELNASASDKDTGVAVKVNLIVNGKVVKSKKTSTNKSQLDAPIFNESFVFEITNELLDRISFILIVYAYSGNGKRVVGKANTGPYMYSTGTGLTQWNDMLMQPRKAVAEWHKLM</sequence>